<keyword evidence="9" id="KW-1185">Reference proteome</keyword>
<keyword evidence="5 6" id="KW-0472">Membrane</keyword>
<keyword evidence="2" id="KW-1003">Cell membrane</keyword>
<feature type="transmembrane region" description="Helical" evidence="6">
    <location>
        <begin position="76"/>
        <end position="94"/>
    </location>
</feature>
<evidence type="ECO:0000256" key="4">
    <source>
        <dbReference type="ARBA" id="ARBA00022989"/>
    </source>
</evidence>
<dbReference type="PANTHER" id="PTHR36570:SF3">
    <property type="entry name" value="DISULFIDE BOND FORMATION PROTEIN B"/>
    <property type="match status" value="1"/>
</dbReference>
<dbReference type="Proteomes" id="UP001219862">
    <property type="component" value="Unassembled WGS sequence"/>
</dbReference>
<organism evidence="8 9">
    <name type="scientific">Roseateles koreensis</name>
    <dbReference type="NCBI Taxonomy" id="2987526"/>
    <lineage>
        <taxon>Bacteria</taxon>
        <taxon>Pseudomonadati</taxon>
        <taxon>Pseudomonadota</taxon>
        <taxon>Betaproteobacteria</taxon>
        <taxon>Burkholderiales</taxon>
        <taxon>Sphaerotilaceae</taxon>
        <taxon>Roseateles</taxon>
    </lineage>
</organism>
<dbReference type="InterPro" id="IPR050183">
    <property type="entry name" value="DsbB"/>
</dbReference>
<evidence type="ECO:0000256" key="1">
    <source>
        <dbReference type="ARBA" id="ARBA00004651"/>
    </source>
</evidence>
<keyword evidence="3 6" id="KW-0812">Transmembrane</keyword>
<evidence type="ECO:0000313" key="8">
    <source>
        <dbReference type="EMBL" id="MDC8786989.1"/>
    </source>
</evidence>
<dbReference type="SUPFAM" id="SSF158442">
    <property type="entry name" value="DsbB-like"/>
    <property type="match status" value="1"/>
</dbReference>
<protein>
    <submittedName>
        <fullName evidence="8">Disulfide bond formation protein B</fullName>
    </submittedName>
</protein>
<evidence type="ECO:0000256" key="7">
    <source>
        <dbReference type="SAM" id="SignalP"/>
    </source>
</evidence>
<feature type="transmembrane region" description="Helical" evidence="6">
    <location>
        <begin position="148"/>
        <end position="165"/>
    </location>
</feature>
<keyword evidence="7" id="KW-0732">Signal</keyword>
<comment type="subcellular location">
    <subcellularLocation>
        <location evidence="1">Cell membrane</location>
        <topology evidence="1">Multi-pass membrane protein</topology>
    </subcellularLocation>
</comment>
<feature type="chain" id="PRO_5045525816" evidence="7">
    <location>
        <begin position="31"/>
        <end position="168"/>
    </location>
</feature>
<accession>A0ABT5KVN2</accession>
<gene>
    <name evidence="8" type="ORF">PRZ01_17505</name>
</gene>
<dbReference type="InterPro" id="IPR003752">
    <property type="entry name" value="DiS_bond_form_DsbB/BdbC"/>
</dbReference>
<keyword evidence="4 6" id="KW-1133">Transmembrane helix</keyword>
<evidence type="ECO:0000256" key="2">
    <source>
        <dbReference type="ARBA" id="ARBA00022475"/>
    </source>
</evidence>
<dbReference type="EMBL" id="JAQQXS010000018">
    <property type="protein sequence ID" value="MDC8786989.1"/>
    <property type="molecule type" value="Genomic_DNA"/>
</dbReference>
<dbReference type="PANTHER" id="PTHR36570">
    <property type="entry name" value="DISULFIDE BOND FORMATION PROTEIN B"/>
    <property type="match status" value="1"/>
</dbReference>
<dbReference type="Gene3D" id="1.20.1550.10">
    <property type="entry name" value="DsbB-like"/>
    <property type="match status" value="1"/>
</dbReference>
<dbReference type="RefSeq" id="WP_273598123.1">
    <property type="nucleotide sequence ID" value="NZ_JAQQXS010000018.1"/>
</dbReference>
<name>A0ABT5KVN2_9BURK</name>
<comment type="caution">
    <text evidence="8">The sequence shown here is derived from an EMBL/GenBank/DDBJ whole genome shotgun (WGS) entry which is preliminary data.</text>
</comment>
<feature type="transmembrane region" description="Helical" evidence="6">
    <location>
        <begin position="48"/>
        <end position="67"/>
    </location>
</feature>
<evidence type="ECO:0000256" key="5">
    <source>
        <dbReference type="ARBA" id="ARBA00023136"/>
    </source>
</evidence>
<proteinExistence type="predicted"/>
<sequence length="168" mass="17897">MSTQTMFLKASPMPARTLAAVCLISLAALAAALVAQHGFGVKPCPWCVMQRGIFMLIAGVAGLGWLLRTQRPARQVALLLVLALSLAGVASAWFQHEVAAALASCDMTLADRILTALDLESRLPSVFMVTASCAQAAAYRLLGLPYEVWSGLLYAAFSIASMIAMRKR</sequence>
<dbReference type="InterPro" id="IPR023380">
    <property type="entry name" value="DsbB-like_sf"/>
</dbReference>
<evidence type="ECO:0000256" key="3">
    <source>
        <dbReference type="ARBA" id="ARBA00022692"/>
    </source>
</evidence>
<feature type="signal peptide" evidence="7">
    <location>
        <begin position="1"/>
        <end position="30"/>
    </location>
</feature>
<evidence type="ECO:0000256" key="6">
    <source>
        <dbReference type="SAM" id="Phobius"/>
    </source>
</evidence>
<reference evidence="8 9" key="1">
    <citation type="submission" date="2022-10" db="EMBL/GenBank/DDBJ databases">
        <title>paucibacter sp. hw8 Genome sequencing.</title>
        <authorList>
            <person name="Park S."/>
        </authorList>
    </citation>
    <scope>NUCLEOTIDE SEQUENCE [LARGE SCALE GENOMIC DNA]</scope>
    <source>
        <strain evidence="9">hw8</strain>
    </source>
</reference>
<dbReference type="Pfam" id="PF02600">
    <property type="entry name" value="DsbB"/>
    <property type="match status" value="1"/>
</dbReference>
<evidence type="ECO:0000313" key="9">
    <source>
        <dbReference type="Proteomes" id="UP001219862"/>
    </source>
</evidence>